<sequence length="1626" mass="179786">MGEQVEKVTSLQSPLEPCLFPILNTTASPREHSASVPVNLEAKETIQSFCALYDIAFSDLFQVAWAIILRAYTGSDFPVFRLVKRGDGPNSKDQICFLDLSYNAQAQSLSTKLRRLPASQSGDWSKLLNTALVIDYPVTISDQLPVILELTNSRGAWTVKVNYSFSLLTTDQALDLADLVEHVATQISHVNSWEEIDLCASRTLQRLSEWNSSHPEMVLACAHDSILRQCALRPEATAICAWDGNFTYGEVDRLSLALAKDLIYRGVRPDKFVGIYLEKSRWAAIAILGVMRAGGAFLLMDVNLPSALLEDKSQQLGIQWILTTGSLESDASRKASEVIAIDRLTLKSRNVTSHTQEAPLSSVKPHHALFAVYTSNSTGTHKGIIISHRSYCSAQKAMEEVYKLGPSTRLLQFSSYAYDLSVHDHLSTLMAGGCVCIPSETQRQHHLQDAIQELRVDTLALTPTVARSLSPASIPIVETVLMDGEPLCPADIARWDGHARVIAMYGPVECCVCTSARCMSSSMVDSRVIGSGTGALCWIVDPTDYNKLAPIGAVGELLVDGPIVGRGYVHDTGTTDSPSIPSPAWRQAFAGAASGGRMYRTGDLAQYVTDGQIRIIGRKDSRVTLHGQRLQLDETEHQLRCLLSDKMENVVIDLIALAGSEGNPVLCAFILDPSASDFANDKDNPLTHPSDPFRAAVQHVVARLSHRLPQYMIPSVILSLRSIPMTITGKTDRRRLRQAASELSREELDSFTTSALCGDTEDMQNNTDESVAPFSLVDEKLLLEESIGSIQSLCGLSDPSDIEDIYPCTPVQEDMMDGPIASPKTRNITRCVFRLIDDIRIPQLRDAWDSVLRHNPILRTRLVRLKASDQALQVVVRPVTPWEVSDSLDRYIESDLQEKIESGRPLLRLAIVQSRTERHFAMTIHHALCDRQTLTQVLQQVEEAYMGQEPQSKPFNIFVKHLLSLDMKNMEEYWRRKLANFAAPLFPNAPAAEYRPDTVQTVKHPSPVILPNIYGITPPTVVKLAWALTLSQYAGTDDVVFGMALAGRNPSDQDGAIMGPTSTTIPLRIKLNRAMQTREVLRSIQHDAAVGQPFEQFGLHRIECLGPHAESACRFQSALLIEPPKNHSWQIFNSPMDIPDSVDNYMLTVKVTPSDNNRIGVELTYDPKAIAEPLMNGILRQFLHHLSAISEGADCALRDLPALNQTDLKTIQGWNSRIPATTSSSVHDRIWRRCRDQGTSLAVDAWDGTLTYEDLDKESNRIAAHLQRSGARFGSTILIYLGKTKWTVAAMVAVMKTGAAFVLLDECQRIAQLREIAEATKASTVIASHRTLPAANELCAVVHNVERPDADIADTFFQPPFVRPEDPVYVAFTGDASEKAEGVIIKHQALHCSATLNGRTLSIHSDSRVLQFAPFTSDVSIAEMIYPLVHGGCVCIPSEREVQRNLEKTINDFAVTWATMTPSSARVLTPSRLPSLRTLALGDEELTAEDISRWADTLQLIHSYRPGECTMGATIQDRLGINSDPNNLGSSVAAVPWIIDPQDPNVLRPVGAVGELVLEGPVLARGYLNDPEKTADSFIEYPEWLRRLRDISGRLYRTGELMQYRLPGDGSLRYIRHDDRRVRACV</sequence>
<accession>A0A5N6U3I8</accession>
<proteinExistence type="inferred from homology"/>
<evidence type="ECO:0000256" key="3">
    <source>
        <dbReference type="ARBA" id="ARBA00029454"/>
    </source>
</evidence>
<evidence type="ECO:0000259" key="5">
    <source>
        <dbReference type="Pfam" id="PF00668"/>
    </source>
</evidence>
<evidence type="ECO:0000313" key="6">
    <source>
        <dbReference type="EMBL" id="KAE8153193.1"/>
    </source>
</evidence>
<dbReference type="GO" id="GO:0005737">
    <property type="term" value="C:cytoplasm"/>
    <property type="evidence" value="ECO:0007669"/>
    <property type="project" value="TreeGrafter"/>
</dbReference>
<dbReference type="SUPFAM" id="SSF56801">
    <property type="entry name" value="Acetyl-CoA synthetase-like"/>
    <property type="match status" value="2"/>
</dbReference>
<keyword evidence="1" id="KW-0596">Phosphopantetheine</keyword>
<dbReference type="Gene3D" id="3.30.559.30">
    <property type="entry name" value="Nonribosomal peptide synthetase, condensation domain"/>
    <property type="match status" value="1"/>
</dbReference>
<dbReference type="Proteomes" id="UP000325780">
    <property type="component" value="Unassembled WGS sequence"/>
</dbReference>
<dbReference type="Pfam" id="PF00668">
    <property type="entry name" value="Condensation"/>
    <property type="match status" value="1"/>
</dbReference>
<dbReference type="Gene3D" id="3.30.300.30">
    <property type="match status" value="1"/>
</dbReference>
<evidence type="ECO:0000313" key="7">
    <source>
        <dbReference type="Proteomes" id="UP000325780"/>
    </source>
</evidence>
<dbReference type="InterPro" id="IPR000873">
    <property type="entry name" value="AMP-dep_synth/lig_dom"/>
</dbReference>
<dbReference type="SUPFAM" id="SSF52777">
    <property type="entry name" value="CoA-dependent acyltransferases"/>
    <property type="match status" value="3"/>
</dbReference>
<evidence type="ECO:0000256" key="2">
    <source>
        <dbReference type="ARBA" id="ARBA00022553"/>
    </source>
</evidence>
<dbReference type="InterPro" id="IPR001242">
    <property type="entry name" value="Condensation_dom"/>
</dbReference>
<dbReference type="Gene3D" id="2.30.38.10">
    <property type="entry name" value="Luciferase, Domain 3"/>
    <property type="match status" value="1"/>
</dbReference>
<comment type="similarity">
    <text evidence="3">Belongs to the NRP synthetase family.</text>
</comment>
<dbReference type="Gene3D" id="3.40.50.980">
    <property type="match status" value="2"/>
</dbReference>
<dbReference type="CDD" id="cd19545">
    <property type="entry name" value="FUM14_C_NRPS-like"/>
    <property type="match status" value="1"/>
</dbReference>
<gene>
    <name evidence="6" type="ORF">BDV25DRAFT_137097</name>
</gene>
<evidence type="ECO:0000256" key="1">
    <source>
        <dbReference type="ARBA" id="ARBA00022450"/>
    </source>
</evidence>
<evidence type="ECO:0000259" key="4">
    <source>
        <dbReference type="Pfam" id="PF00501"/>
    </source>
</evidence>
<feature type="domain" description="Condensation" evidence="5">
    <location>
        <begin position="803"/>
        <end position="1206"/>
    </location>
</feature>
<dbReference type="Pfam" id="PF00501">
    <property type="entry name" value="AMP-binding"/>
    <property type="match status" value="2"/>
</dbReference>
<keyword evidence="7" id="KW-1185">Reference proteome</keyword>
<protein>
    <recommendedName>
        <fullName evidence="8">Acetyl-CoA synthetase-like protein</fullName>
    </recommendedName>
</protein>
<dbReference type="Gene3D" id="3.40.50.12780">
    <property type="entry name" value="N-terminal domain of ligase-like"/>
    <property type="match status" value="1"/>
</dbReference>
<dbReference type="PANTHER" id="PTHR45527">
    <property type="entry name" value="NONRIBOSOMAL PEPTIDE SYNTHETASE"/>
    <property type="match status" value="1"/>
</dbReference>
<feature type="domain" description="AMP-dependent synthetase/ligase" evidence="4">
    <location>
        <begin position="1232"/>
        <end position="1568"/>
    </location>
</feature>
<keyword evidence="2" id="KW-0597">Phosphoprotein</keyword>
<dbReference type="GO" id="GO:0044550">
    <property type="term" value="P:secondary metabolite biosynthetic process"/>
    <property type="evidence" value="ECO:0007669"/>
    <property type="project" value="TreeGrafter"/>
</dbReference>
<dbReference type="InterPro" id="IPR042099">
    <property type="entry name" value="ANL_N_sf"/>
</dbReference>
<dbReference type="EMBL" id="ML742042">
    <property type="protein sequence ID" value="KAE8153193.1"/>
    <property type="molecule type" value="Genomic_DNA"/>
</dbReference>
<feature type="domain" description="AMP-dependent synthetase/ligase" evidence="4">
    <location>
        <begin position="228"/>
        <end position="568"/>
    </location>
</feature>
<dbReference type="Gene3D" id="3.30.559.10">
    <property type="entry name" value="Chloramphenicol acetyltransferase-like domain"/>
    <property type="match status" value="1"/>
</dbReference>
<dbReference type="GO" id="GO:0043041">
    <property type="term" value="P:amino acid activation for nonribosomal peptide biosynthetic process"/>
    <property type="evidence" value="ECO:0007669"/>
    <property type="project" value="TreeGrafter"/>
</dbReference>
<dbReference type="InterPro" id="IPR045851">
    <property type="entry name" value="AMP-bd_C_sf"/>
</dbReference>
<reference evidence="6 7" key="1">
    <citation type="submission" date="2019-04" db="EMBL/GenBank/DDBJ databases">
        <title>Friends and foes A comparative genomics study of 23 Aspergillus species from section Flavi.</title>
        <authorList>
            <consortium name="DOE Joint Genome Institute"/>
            <person name="Kjaerbolling I."/>
            <person name="Vesth T."/>
            <person name="Frisvad J.C."/>
            <person name="Nybo J.L."/>
            <person name="Theobald S."/>
            <person name="Kildgaard S."/>
            <person name="Isbrandt T."/>
            <person name="Kuo A."/>
            <person name="Sato A."/>
            <person name="Lyhne E.K."/>
            <person name="Kogle M.E."/>
            <person name="Wiebenga A."/>
            <person name="Kun R.S."/>
            <person name="Lubbers R.J."/>
            <person name="Makela M.R."/>
            <person name="Barry K."/>
            <person name="Chovatia M."/>
            <person name="Clum A."/>
            <person name="Daum C."/>
            <person name="Haridas S."/>
            <person name="He G."/>
            <person name="LaButti K."/>
            <person name="Lipzen A."/>
            <person name="Mondo S."/>
            <person name="Riley R."/>
            <person name="Salamov A."/>
            <person name="Simmons B.A."/>
            <person name="Magnuson J.K."/>
            <person name="Henrissat B."/>
            <person name="Mortensen U.H."/>
            <person name="Larsen T.O."/>
            <person name="Devries R.P."/>
            <person name="Grigoriev I.V."/>
            <person name="Machida M."/>
            <person name="Baker S.E."/>
            <person name="Andersen M.R."/>
        </authorList>
    </citation>
    <scope>NUCLEOTIDE SEQUENCE [LARGE SCALE GENOMIC DNA]</scope>
    <source>
        <strain evidence="6 7">IBT 18842</strain>
    </source>
</reference>
<evidence type="ECO:0008006" key="8">
    <source>
        <dbReference type="Google" id="ProtNLM"/>
    </source>
</evidence>
<dbReference type="InterPro" id="IPR023213">
    <property type="entry name" value="CAT-like_dom_sf"/>
</dbReference>
<organism evidence="6 7">
    <name type="scientific">Aspergillus avenaceus</name>
    <dbReference type="NCBI Taxonomy" id="36643"/>
    <lineage>
        <taxon>Eukaryota</taxon>
        <taxon>Fungi</taxon>
        <taxon>Dikarya</taxon>
        <taxon>Ascomycota</taxon>
        <taxon>Pezizomycotina</taxon>
        <taxon>Eurotiomycetes</taxon>
        <taxon>Eurotiomycetidae</taxon>
        <taxon>Eurotiales</taxon>
        <taxon>Aspergillaceae</taxon>
        <taxon>Aspergillus</taxon>
        <taxon>Aspergillus subgen. Circumdati</taxon>
    </lineage>
</organism>
<dbReference type="PANTHER" id="PTHR45527:SF1">
    <property type="entry name" value="FATTY ACID SYNTHASE"/>
    <property type="match status" value="1"/>
</dbReference>
<dbReference type="OrthoDB" id="416786at2759"/>
<dbReference type="CDD" id="cd05918">
    <property type="entry name" value="A_NRPS_SidN3_like"/>
    <property type="match status" value="1"/>
</dbReference>
<name>A0A5N6U3I8_ASPAV</name>
<dbReference type="GO" id="GO:0003824">
    <property type="term" value="F:catalytic activity"/>
    <property type="evidence" value="ECO:0007669"/>
    <property type="project" value="InterPro"/>
</dbReference>
<dbReference type="GO" id="GO:0031177">
    <property type="term" value="F:phosphopantetheine binding"/>
    <property type="evidence" value="ECO:0007669"/>
    <property type="project" value="TreeGrafter"/>
</dbReference>